<keyword evidence="2" id="KW-0430">Lectin</keyword>
<dbReference type="GO" id="GO:0004672">
    <property type="term" value="F:protein kinase activity"/>
    <property type="evidence" value="ECO:0007669"/>
    <property type="project" value="InterPro"/>
</dbReference>
<evidence type="ECO:0000259" key="3">
    <source>
        <dbReference type="Pfam" id="PF00069"/>
    </source>
</evidence>
<dbReference type="InterPro" id="IPR000719">
    <property type="entry name" value="Prot_kinase_dom"/>
</dbReference>
<dbReference type="AlphaFoldDB" id="A0A843UKT8"/>
<gene>
    <name evidence="4" type="ORF">Taro_019325</name>
</gene>
<comment type="caution">
    <text evidence="4">The sequence shown here is derived from an EMBL/GenBank/DDBJ whole genome shotgun (WGS) entry which is preliminary data.</text>
</comment>
<proteinExistence type="predicted"/>
<dbReference type="Pfam" id="PF00069">
    <property type="entry name" value="Pkinase"/>
    <property type="match status" value="1"/>
</dbReference>
<dbReference type="PANTHER" id="PTHR47976:SF123">
    <property type="entry name" value="RECEPTOR-LIKE SERINE_THREONINE-PROTEIN KINASE"/>
    <property type="match status" value="1"/>
</dbReference>
<organism evidence="4 5">
    <name type="scientific">Colocasia esculenta</name>
    <name type="common">Wild taro</name>
    <name type="synonym">Arum esculentum</name>
    <dbReference type="NCBI Taxonomy" id="4460"/>
    <lineage>
        <taxon>Eukaryota</taxon>
        <taxon>Viridiplantae</taxon>
        <taxon>Streptophyta</taxon>
        <taxon>Embryophyta</taxon>
        <taxon>Tracheophyta</taxon>
        <taxon>Spermatophyta</taxon>
        <taxon>Magnoliopsida</taxon>
        <taxon>Liliopsida</taxon>
        <taxon>Araceae</taxon>
        <taxon>Aroideae</taxon>
        <taxon>Colocasieae</taxon>
        <taxon>Colocasia</taxon>
    </lineage>
</organism>
<sequence length="353" mass="38950">MVDELLPIPVPCRGGVIPTFVVVHGLLLGHRCTAQCGAYTGGVVPVVAAHRDALKVKSLLSSPMMNFFMQLHLAMISFVTKVVPTGSPPHRDRKRCTSPKPLHRSCSLSLSLSQACRSNYSCTAFAYADRHYASTLHSSQAVVEMLPEDKINNIIARGRGVVCGPIHVNLIRLRGFCSEGTKRQLVYDYMLDGCLDHHLFCGNVVALNCRRRFTIILKGAKELAYLHEKYRDCIITSENILLDGDFHPKVEDMGIAKLVGRDYSTVLRGTFEYLVTEWICGLPIVDTRIRLHCGQISCCAIMPQMTLILPCKSSFPNHYGSPHSSPGASPPFPWPLGDYRHQIHVATGVAAAL</sequence>
<dbReference type="SUPFAM" id="SSF56112">
    <property type="entry name" value="Protein kinase-like (PK-like)"/>
    <property type="match status" value="1"/>
</dbReference>
<dbReference type="InterPro" id="IPR011009">
    <property type="entry name" value="Kinase-like_dom_sf"/>
</dbReference>
<accession>A0A843UKT8</accession>
<name>A0A843UKT8_COLES</name>
<reference evidence="4" key="1">
    <citation type="submission" date="2017-07" db="EMBL/GenBank/DDBJ databases">
        <title>Taro Niue Genome Assembly and Annotation.</title>
        <authorList>
            <person name="Atibalentja N."/>
            <person name="Keating K."/>
            <person name="Fields C.J."/>
        </authorList>
    </citation>
    <scope>NUCLEOTIDE SEQUENCE</scope>
    <source>
        <strain evidence="4">Niue_2</strain>
        <tissue evidence="4">Leaf</tissue>
    </source>
</reference>
<keyword evidence="5" id="KW-1185">Reference proteome</keyword>
<dbReference type="Proteomes" id="UP000652761">
    <property type="component" value="Unassembled WGS sequence"/>
</dbReference>
<dbReference type="InterPro" id="IPR051343">
    <property type="entry name" value="G-type_lectin_kinases/EP1-like"/>
</dbReference>
<evidence type="ECO:0000256" key="1">
    <source>
        <dbReference type="ARBA" id="ARBA00022729"/>
    </source>
</evidence>
<dbReference type="OrthoDB" id="5857966at2759"/>
<evidence type="ECO:0000313" key="5">
    <source>
        <dbReference type="Proteomes" id="UP000652761"/>
    </source>
</evidence>
<dbReference type="EMBL" id="NMUH01000927">
    <property type="protein sequence ID" value="MQL86792.1"/>
    <property type="molecule type" value="Genomic_DNA"/>
</dbReference>
<feature type="domain" description="Protein kinase" evidence="3">
    <location>
        <begin position="167"/>
        <end position="279"/>
    </location>
</feature>
<dbReference type="PANTHER" id="PTHR47976">
    <property type="entry name" value="G-TYPE LECTIN S-RECEPTOR-LIKE SERINE/THREONINE-PROTEIN KINASE SD2-5"/>
    <property type="match status" value="1"/>
</dbReference>
<dbReference type="GO" id="GO:0005524">
    <property type="term" value="F:ATP binding"/>
    <property type="evidence" value="ECO:0007669"/>
    <property type="project" value="InterPro"/>
</dbReference>
<evidence type="ECO:0000256" key="2">
    <source>
        <dbReference type="ARBA" id="ARBA00022734"/>
    </source>
</evidence>
<dbReference type="Gene3D" id="1.10.510.10">
    <property type="entry name" value="Transferase(Phosphotransferase) domain 1"/>
    <property type="match status" value="1"/>
</dbReference>
<keyword evidence="1" id="KW-0732">Signal</keyword>
<protein>
    <recommendedName>
        <fullName evidence="3">Protein kinase domain-containing protein</fullName>
    </recommendedName>
</protein>
<evidence type="ECO:0000313" key="4">
    <source>
        <dbReference type="EMBL" id="MQL86792.1"/>
    </source>
</evidence>